<evidence type="ECO:0000256" key="2">
    <source>
        <dbReference type="SAM" id="SignalP"/>
    </source>
</evidence>
<feature type="chain" id="PRO_5004881384" evidence="2">
    <location>
        <begin position="19"/>
        <end position="356"/>
    </location>
</feature>
<dbReference type="Proteomes" id="UP000019112">
    <property type="component" value="Unassembled WGS sequence"/>
</dbReference>
<keyword evidence="4" id="KW-1185">Reference proteome</keyword>
<keyword evidence="2" id="KW-0732">Signal</keyword>
<evidence type="ECO:0000313" key="3">
    <source>
        <dbReference type="EMBL" id="ETZ07310.1"/>
    </source>
</evidence>
<sequence>MKKIFFLLFGFFSLSALAIDMGTTLQEIEKIYNDLQKNVYELKTPDFNAISSQEIAQHIKKIDYIISMIAQLKQSNNLIEIVENTGNDRIFWKTQIKKMVKEIFDESSKEERKRKISLKDFNFSSIKISPAHKHLKFSIQKTFSHILDYFKFVNSRLVAAYEQNDISTLDDRFKKIKLNDDQIQSNGMSLKNHQEPLASDESKGVTAYERNDISTLDDRFKKIKLNDDQIQSNGMSLKNHQEPLASDESKGVTAYERNDISTSDNRLKKIKLNDDQIQSNGMSLKNHQEPLASDESKNFQQKIEINHDQTQLNKISLKNNQRKNNIDEFESFQKRAKLNLNKIQSDGKYLPILKKR</sequence>
<name>W6THE1_HOLOB</name>
<dbReference type="AlphaFoldDB" id="W6THE1"/>
<gene>
    <name evidence="3" type="ORF">P618_200493</name>
</gene>
<dbReference type="EMBL" id="AWTR02000052">
    <property type="protein sequence ID" value="ETZ07310.1"/>
    <property type="molecule type" value="Genomic_DNA"/>
</dbReference>
<organism evidence="3 4">
    <name type="scientific">Holospora obtusa F1</name>
    <dbReference type="NCBI Taxonomy" id="1399147"/>
    <lineage>
        <taxon>Bacteria</taxon>
        <taxon>Pseudomonadati</taxon>
        <taxon>Pseudomonadota</taxon>
        <taxon>Alphaproteobacteria</taxon>
        <taxon>Holosporales</taxon>
        <taxon>Holosporaceae</taxon>
        <taxon>Holospora</taxon>
    </lineage>
</organism>
<feature type="region of interest" description="Disordered" evidence="1">
    <location>
        <begin position="233"/>
        <end position="252"/>
    </location>
</feature>
<evidence type="ECO:0000256" key="1">
    <source>
        <dbReference type="SAM" id="MobiDB-lite"/>
    </source>
</evidence>
<evidence type="ECO:0000313" key="4">
    <source>
        <dbReference type="Proteomes" id="UP000019112"/>
    </source>
</evidence>
<dbReference type="RefSeq" id="WP_021827625.1">
    <property type="nucleotide sequence ID" value="NZ_AWTR02000052.1"/>
</dbReference>
<accession>W6THE1</accession>
<comment type="caution">
    <text evidence="3">The sequence shown here is derived from an EMBL/GenBank/DDBJ whole genome shotgun (WGS) entry which is preliminary data.</text>
</comment>
<proteinExistence type="predicted"/>
<reference evidence="3 4" key="1">
    <citation type="journal article" date="2014" name="FEMS Microbiol. Lett.">
        <title>Draft genome sequences of three Holospora species (Holospora obtusa, Holospora undulata, and Holospora elegans), endonuclear symbiotic bacteria of the ciliate Paramecium caudatum.</title>
        <authorList>
            <person name="Dohra H."/>
            <person name="Tanaka K."/>
            <person name="Suzuki T."/>
            <person name="Fujishima M."/>
            <person name="Suzuki H."/>
        </authorList>
    </citation>
    <scope>NUCLEOTIDE SEQUENCE [LARGE SCALE GENOMIC DNA]</scope>
    <source>
        <strain evidence="3 4">F1</strain>
    </source>
</reference>
<feature type="signal peptide" evidence="2">
    <location>
        <begin position="1"/>
        <end position="18"/>
    </location>
</feature>
<protein>
    <submittedName>
        <fullName evidence="3">Uncharacterized protein</fullName>
    </submittedName>
</protein>